<reference evidence="4" key="2">
    <citation type="submission" date="2016-12" db="EMBL/GenBank/DDBJ databases">
        <authorList>
            <person name="Gaudriault S."/>
        </authorList>
    </citation>
    <scope>NUCLEOTIDE SEQUENCE [LARGE SCALE GENOMIC DNA]</scope>
    <source>
        <strain evidence="4">HGB1681 (deposited as PTA-6826 in the American Type Culture Collection)</strain>
    </source>
</reference>
<dbReference type="NCBIfam" id="NF040584">
    <property type="entry name" value="STY4534_fam"/>
    <property type="match status" value="1"/>
</dbReference>
<protein>
    <recommendedName>
        <fullName evidence="6">DUF3577 domain-containing protein</fullName>
    </recommendedName>
</protein>
<dbReference type="Proteomes" id="UP000224871">
    <property type="component" value="Unassembled WGS sequence"/>
</dbReference>
<sequence length="152" mass="16847">MMNSKNENKYFNLHINGIGYLSNIRHRKGPNGTFLTVVINALSGPTDSPAYVRFDATVAGESTIKLINRCQKAVDDDKKVLIGFVLSNPSTEIFTLNSGEHAGEQRACIRARLINIDWIKVGKEMAYKAEKLQSTPPSEDKVPARDYAADSF</sequence>
<feature type="compositionally biased region" description="Basic and acidic residues" evidence="1">
    <location>
        <begin position="138"/>
        <end position="152"/>
    </location>
</feature>
<keyword evidence="5" id="KW-1185">Reference proteome</keyword>
<evidence type="ECO:0000313" key="3">
    <source>
        <dbReference type="EMBL" id="SIP72520.1"/>
    </source>
</evidence>
<dbReference type="AlphaFoldDB" id="A0A1N6MUM7"/>
<evidence type="ECO:0000313" key="5">
    <source>
        <dbReference type="Proteomes" id="UP000224871"/>
    </source>
</evidence>
<dbReference type="EMBL" id="NIBU01000086">
    <property type="protein sequence ID" value="PHM29088.1"/>
    <property type="molecule type" value="Genomic_DNA"/>
</dbReference>
<gene>
    <name evidence="2" type="ORF">Xinn_03728</name>
    <name evidence="3" type="ORF">XIS1_1540011</name>
</gene>
<dbReference type="Pfam" id="PF12101">
    <property type="entry name" value="DUF3577"/>
    <property type="match status" value="1"/>
</dbReference>
<dbReference type="InterPro" id="IPR021960">
    <property type="entry name" value="DUF3577"/>
</dbReference>
<accession>A0A1N6MUM7</accession>
<reference evidence="2 5" key="3">
    <citation type="journal article" date="2017" name="Nat. Microbiol.">
        <title>Natural product diversity associated with the nematode symbionts Photorhabdus and Xenorhabdus.</title>
        <authorList>
            <person name="Tobias N.J."/>
            <person name="Wolff H."/>
            <person name="Djahanschiri B."/>
            <person name="Grundmann F."/>
            <person name="Kronenwerth M."/>
            <person name="Shi Y.M."/>
            <person name="Simonyi S."/>
            <person name="Grun P."/>
            <person name="Shapiro-Ilan D."/>
            <person name="Pidot S.J."/>
            <person name="Stinear T.P."/>
            <person name="Ebersberger I."/>
            <person name="Bode H.B."/>
        </authorList>
    </citation>
    <scope>NUCLEOTIDE SEQUENCE [LARGE SCALE GENOMIC DNA]</scope>
    <source>
        <strain evidence="2 5">DSM 16336</strain>
    </source>
</reference>
<evidence type="ECO:0000256" key="1">
    <source>
        <dbReference type="SAM" id="MobiDB-lite"/>
    </source>
</evidence>
<dbReference type="EMBL" id="FTLG01000062">
    <property type="protein sequence ID" value="SIP72520.1"/>
    <property type="molecule type" value="Genomic_DNA"/>
</dbReference>
<evidence type="ECO:0000313" key="2">
    <source>
        <dbReference type="EMBL" id="PHM29088.1"/>
    </source>
</evidence>
<organism evidence="3 4">
    <name type="scientific">Xenorhabdus innexi</name>
    <dbReference type="NCBI Taxonomy" id="290109"/>
    <lineage>
        <taxon>Bacteria</taxon>
        <taxon>Pseudomonadati</taxon>
        <taxon>Pseudomonadota</taxon>
        <taxon>Gammaproteobacteria</taxon>
        <taxon>Enterobacterales</taxon>
        <taxon>Morganellaceae</taxon>
        <taxon>Xenorhabdus</taxon>
    </lineage>
</organism>
<evidence type="ECO:0000313" key="4">
    <source>
        <dbReference type="Proteomes" id="UP000196435"/>
    </source>
</evidence>
<reference evidence="3" key="1">
    <citation type="submission" date="2016-12" db="EMBL/GenBank/DDBJ databases">
        <authorList>
            <person name="Song W.-J."/>
            <person name="Kurnit D.M."/>
        </authorList>
    </citation>
    <scope>NUCLEOTIDE SEQUENCE [LARGE SCALE GENOMIC DNA]</scope>
    <source>
        <strain evidence="3">HGB1681</strain>
    </source>
</reference>
<name>A0A1N6MUM7_9GAMM</name>
<feature type="region of interest" description="Disordered" evidence="1">
    <location>
        <begin position="131"/>
        <end position="152"/>
    </location>
</feature>
<dbReference type="Proteomes" id="UP000196435">
    <property type="component" value="Unassembled WGS sequence"/>
</dbReference>
<evidence type="ECO:0008006" key="6">
    <source>
        <dbReference type="Google" id="ProtNLM"/>
    </source>
</evidence>
<proteinExistence type="predicted"/>